<evidence type="ECO:0000313" key="2">
    <source>
        <dbReference type="EMBL" id="GBG65395.1"/>
    </source>
</evidence>
<keyword evidence="3" id="KW-1185">Reference proteome</keyword>
<feature type="compositionally biased region" description="Basic and acidic residues" evidence="1">
    <location>
        <begin position="69"/>
        <end position="79"/>
    </location>
</feature>
<comment type="caution">
    <text evidence="2">The sequence shown here is derived from an EMBL/GenBank/DDBJ whole genome shotgun (WGS) entry which is preliminary data.</text>
</comment>
<proteinExistence type="predicted"/>
<sequence length="113" mass="12047">MRRAGQLFADRQGAARKCAVGLCHTLKMTMRQSAVHGAVPVSGFDTKERNVACRSAVRGLPGRGKKMRDRFVSDAKDESEAVGGLRTQECGVPVSGVHGPRPGRGRQCKSSAP</sequence>
<organism evidence="2 3">
    <name type="scientific">Chara braunii</name>
    <name type="common">Braun's stonewort</name>
    <dbReference type="NCBI Taxonomy" id="69332"/>
    <lineage>
        <taxon>Eukaryota</taxon>
        <taxon>Viridiplantae</taxon>
        <taxon>Streptophyta</taxon>
        <taxon>Charophyceae</taxon>
        <taxon>Charales</taxon>
        <taxon>Characeae</taxon>
        <taxon>Chara</taxon>
    </lineage>
</organism>
<dbReference type="Gramene" id="GBG65395">
    <property type="protein sequence ID" value="GBG65395"/>
    <property type="gene ID" value="CBR_g50756"/>
</dbReference>
<accession>A0A388K5T7</accession>
<reference evidence="2 3" key="1">
    <citation type="journal article" date="2018" name="Cell">
        <title>The Chara Genome: Secondary Complexity and Implications for Plant Terrestrialization.</title>
        <authorList>
            <person name="Nishiyama T."/>
            <person name="Sakayama H."/>
            <person name="Vries J.D."/>
            <person name="Buschmann H."/>
            <person name="Saint-Marcoux D."/>
            <person name="Ullrich K.K."/>
            <person name="Haas F.B."/>
            <person name="Vanderstraeten L."/>
            <person name="Becker D."/>
            <person name="Lang D."/>
            <person name="Vosolsobe S."/>
            <person name="Rombauts S."/>
            <person name="Wilhelmsson P.K.I."/>
            <person name="Janitza P."/>
            <person name="Kern R."/>
            <person name="Heyl A."/>
            <person name="Rumpler F."/>
            <person name="Villalobos L.I.A.C."/>
            <person name="Clay J.M."/>
            <person name="Skokan R."/>
            <person name="Toyoda A."/>
            <person name="Suzuki Y."/>
            <person name="Kagoshima H."/>
            <person name="Schijlen E."/>
            <person name="Tajeshwar N."/>
            <person name="Catarino B."/>
            <person name="Hetherington A.J."/>
            <person name="Saltykova A."/>
            <person name="Bonnot C."/>
            <person name="Breuninger H."/>
            <person name="Symeonidi A."/>
            <person name="Radhakrishnan G.V."/>
            <person name="Van Nieuwerburgh F."/>
            <person name="Deforce D."/>
            <person name="Chang C."/>
            <person name="Karol K.G."/>
            <person name="Hedrich R."/>
            <person name="Ulvskov P."/>
            <person name="Glockner G."/>
            <person name="Delwiche C.F."/>
            <person name="Petrasek J."/>
            <person name="Van de Peer Y."/>
            <person name="Friml J."/>
            <person name="Beilby M."/>
            <person name="Dolan L."/>
            <person name="Kohara Y."/>
            <person name="Sugano S."/>
            <person name="Fujiyama A."/>
            <person name="Delaux P.-M."/>
            <person name="Quint M."/>
            <person name="TheiBen G."/>
            <person name="Hagemann M."/>
            <person name="Harholt J."/>
            <person name="Dunand C."/>
            <person name="Zachgo S."/>
            <person name="Langdale J."/>
            <person name="Maumus F."/>
            <person name="Straeten D.V.D."/>
            <person name="Gould S.B."/>
            <person name="Rensing S.A."/>
        </authorList>
    </citation>
    <scope>NUCLEOTIDE SEQUENCE [LARGE SCALE GENOMIC DNA]</scope>
    <source>
        <strain evidence="2 3">S276</strain>
    </source>
</reference>
<dbReference type="AlphaFoldDB" id="A0A388K5T7"/>
<dbReference type="Proteomes" id="UP000265515">
    <property type="component" value="Unassembled WGS sequence"/>
</dbReference>
<name>A0A388K5T7_CHABU</name>
<feature type="region of interest" description="Disordered" evidence="1">
    <location>
        <begin position="60"/>
        <end position="113"/>
    </location>
</feature>
<evidence type="ECO:0000313" key="3">
    <source>
        <dbReference type="Proteomes" id="UP000265515"/>
    </source>
</evidence>
<protein>
    <submittedName>
        <fullName evidence="2">Uncharacterized protein</fullName>
    </submittedName>
</protein>
<dbReference type="EMBL" id="BFEA01000061">
    <property type="protein sequence ID" value="GBG65395.1"/>
    <property type="molecule type" value="Genomic_DNA"/>
</dbReference>
<evidence type="ECO:0000256" key="1">
    <source>
        <dbReference type="SAM" id="MobiDB-lite"/>
    </source>
</evidence>
<gene>
    <name evidence="2" type="ORF">CBR_g50756</name>
</gene>